<dbReference type="PANTHER" id="PTHR22916:SF51">
    <property type="entry name" value="GLYCOSYLTRANSFERASE EPSH-RELATED"/>
    <property type="match status" value="1"/>
</dbReference>
<evidence type="ECO:0000313" key="5">
    <source>
        <dbReference type="Proteomes" id="UP001144471"/>
    </source>
</evidence>
<proteinExistence type="predicted"/>
<keyword evidence="2" id="KW-0808">Transferase</keyword>
<evidence type="ECO:0000313" key="4">
    <source>
        <dbReference type="EMBL" id="GLI56785.1"/>
    </source>
</evidence>
<dbReference type="InterPro" id="IPR029044">
    <property type="entry name" value="Nucleotide-diphossugar_trans"/>
</dbReference>
<sequence length="847" mass="99435">MVIDIEKRLREISKLKEKLNPAHRVDDSNNNYTAGEINKGNYDIKFLETISDISEKIPQSNGSRYYKKLDIKVGIIADEFLYNSYKEIAEFVYITPENYKDKIPDIDLLLVVSAWKGLNDEWVGLTQKAPDKRNVLFKIIEKCKKNKIKTVFYSKEDPVNYERFIEIAKKCEYVFTSAKEKIEDYKKECGHENVDVLTFGINPIYHNPIGLRNFNFEKKVVFSGSWIAEKYPERGPETIDIFDGILRADHGLKIIDRNFNLNLKKYKFPEQYTEFVSPAINHEKLQKVHKLYNWAINLNSIKDSFSMFANRVYELQAMGNILLSNYSIGVNCLFPNVFIVNDGSEVQRILNGFNEKELYRHQVLGIRNTMSGHCNFDKLQRLFSIAKKNYEFTPPLVTILYDKLTESIQESYKRQTYENKELVSIEDFSMNQYEKSDIICYFSEEYLYEEFYIQDMVNGFKYTDSDYITKDMYYEGDKLVEGIQNNYVSYIKDEARTLYWKNSFTYEAFKKRKIVGKVGNGYSIDPFEIEAINERVGKIKKDYKLSLIIPTYNNGDHLWSKCFNSLKRSTMFNDIEIIIVDDGSTDNYTPKIVERLGRHYANVKTYFYNDGGSGSASRPRNKGIELSTTELITYLDPDNEAVNDGYYKLYKKMLSTNSDIVIGDYLKLTNKKSLFSVKHFYQKDINSPRDYLLKTNFRAQSIQALIVKKEIITKNSLEMIEGAIGQDTLFFQELILNSKNIIFIDELIHLYYAAVEGSAVNNISRKFFERYLIMEKGRLEALESYGLLKSYKEQKFEYYYKNWYLEKLKKIKPDDYLYAKKVLLEIFNLYSTSGKIKDEEIRKFVKS</sequence>
<dbReference type="Pfam" id="PF00535">
    <property type="entry name" value="Glycos_transf_2"/>
    <property type="match status" value="1"/>
</dbReference>
<accession>A0A9W6GMC7</accession>
<organism evidence="4 5">
    <name type="scientific">Propionigenium maris DSM 9537</name>
    <dbReference type="NCBI Taxonomy" id="1123000"/>
    <lineage>
        <taxon>Bacteria</taxon>
        <taxon>Fusobacteriati</taxon>
        <taxon>Fusobacteriota</taxon>
        <taxon>Fusobacteriia</taxon>
        <taxon>Fusobacteriales</taxon>
        <taxon>Fusobacteriaceae</taxon>
        <taxon>Propionigenium</taxon>
    </lineage>
</organism>
<reference evidence="4" key="1">
    <citation type="submission" date="2022-12" db="EMBL/GenBank/DDBJ databases">
        <title>Reference genome sequencing for broad-spectrum identification of bacterial and archaeal isolates by mass spectrometry.</title>
        <authorList>
            <person name="Sekiguchi Y."/>
            <person name="Tourlousse D.M."/>
        </authorList>
    </citation>
    <scope>NUCLEOTIDE SEQUENCE</scope>
    <source>
        <strain evidence="4">10succ1</strain>
    </source>
</reference>
<comment type="caution">
    <text evidence="4">The sequence shown here is derived from an EMBL/GenBank/DDBJ whole genome shotgun (WGS) entry which is preliminary data.</text>
</comment>
<protein>
    <recommendedName>
        <fullName evidence="3">Glycosyltransferase 2-like domain-containing protein</fullName>
    </recommendedName>
</protein>
<keyword evidence="5" id="KW-1185">Reference proteome</keyword>
<keyword evidence="1" id="KW-0328">Glycosyltransferase</keyword>
<name>A0A9W6GMC7_9FUSO</name>
<dbReference type="CDD" id="cd00761">
    <property type="entry name" value="Glyco_tranf_GTA_type"/>
    <property type="match status" value="1"/>
</dbReference>
<evidence type="ECO:0000259" key="3">
    <source>
        <dbReference type="Pfam" id="PF00535"/>
    </source>
</evidence>
<dbReference type="PANTHER" id="PTHR22916">
    <property type="entry name" value="GLYCOSYLTRANSFERASE"/>
    <property type="match status" value="1"/>
</dbReference>
<dbReference type="InterPro" id="IPR001173">
    <property type="entry name" value="Glyco_trans_2-like"/>
</dbReference>
<evidence type="ECO:0000256" key="1">
    <source>
        <dbReference type="ARBA" id="ARBA00022676"/>
    </source>
</evidence>
<evidence type="ECO:0000256" key="2">
    <source>
        <dbReference type="ARBA" id="ARBA00022679"/>
    </source>
</evidence>
<dbReference type="GO" id="GO:0016757">
    <property type="term" value="F:glycosyltransferase activity"/>
    <property type="evidence" value="ECO:0007669"/>
    <property type="project" value="UniProtKB-KW"/>
</dbReference>
<dbReference type="AlphaFoldDB" id="A0A9W6GMC7"/>
<dbReference type="RefSeq" id="WP_281836147.1">
    <property type="nucleotide sequence ID" value="NZ_BSDY01000010.1"/>
</dbReference>
<feature type="domain" description="Glycosyltransferase 2-like" evidence="3">
    <location>
        <begin position="546"/>
        <end position="680"/>
    </location>
</feature>
<dbReference type="Gene3D" id="3.90.550.10">
    <property type="entry name" value="Spore Coat Polysaccharide Biosynthesis Protein SpsA, Chain A"/>
    <property type="match status" value="1"/>
</dbReference>
<dbReference type="SUPFAM" id="SSF53448">
    <property type="entry name" value="Nucleotide-diphospho-sugar transferases"/>
    <property type="match status" value="1"/>
</dbReference>
<gene>
    <name evidence="4" type="ORF">PM10SUCC1_22990</name>
</gene>
<dbReference type="Proteomes" id="UP001144471">
    <property type="component" value="Unassembled WGS sequence"/>
</dbReference>
<dbReference type="EMBL" id="BSDY01000010">
    <property type="protein sequence ID" value="GLI56785.1"/>
    <property type="molecule type" value="Genomic_DNA"/>
</dbReference>